<evidence type="ECO:0000313" key="2">
    <source>
        <dbReference type="Proteomes" id="UP000276133"/>
    </source>
</evidence>
<dbReference type="AlphaFoldDB" id="A0A3M7QA77"/>
<proteinExistence type="predicted"/>
<dbReference type="EMBL" id="REGN01006808">
    <property type="protein sequence ID" value="RNA08233.1"/>
    <property type="molecule type" value="Genomic_DNA"/>
</dbReference>
<organism evidence="1 2">
    <name type="scientific">Brachionus plicatilis</name>
    <name type="common">Marine rotifer</name>
    <name type="synonym">Brachionus muelleri</name>
    <dbReference type="NCBI Taxonomy" id="10195"/>
    <lineage>
        <taxon>Eukaryota</taxon>
        <taxon>Metazoa</taxon>
        <taxon>Spiralia</taxon>
        <taxon>Gnathifera</taxon>
        <taxon>Rotifera</taxon>
        <taxon>Eurotatoria</taxon>
        <taxon>Monogononta</taxon>
        <taxon>Pseudotrocha</taxon>
        <taxon>Ploima</taxon>
        <taxon>Brachionidae</taxon>
        <taxon>Brachionus</taxon>
    </lineage>
</organism>
<gene>
    <name evidence="1" type="ORF">BpHYR1_003938</name>
</gene>
<dbReference type="Proteomes" id="UP000276133">
    <property type="component" value="Unassembled WGS sequence"/>
</dbReference>
<reference evidence="1 2" key="1">
    <citation type="journal article" date="2018" name="Sci. Rep.">
        <title>Genomic signatures of local adaptation to the degree of environmental predictability in rotifers.</title>
        <authorList>
            <person name="Franch-Gras L."/>
            <person name="Hahn C."/>
            <person name="Garcia-Roger E.M."/>
            <person name="Carmona M.J."/>
            <person name="Serra M."/>
            <person name="Gomez A."/>
        </authorList>
    </citation>
    <scope>NUCLEOTIDE SEQUENCE [LARGE SCALE GENOMIC DNA]</scope>
    <source>
        <strain evidence="1">HYR1</strain>
    </source>
</reference>
<keyword evidence="2" id="KW-1185">Reference proteome</keyword>
<protein>
    <submittedName>
        <fullName evidence="1">Uncharacterized protein</fullName>
    </submittedName>
</protein>
<evidence type="ECO:0000313" key="1">
    <source>
        <dbReference type="EMBL" id="RNA08233.1"/>
    </source>
</evidence>
<name>A0A3M7QA77_BRAPC</name>
<accession>A0A3M7QA77</accession>
<comment type="caution">
    <text evidence="1">The sequence shown here is derived from an EMBL/GenBank/DDBJ whole genome shotgun (WGS) entry which is preliminary data.</text>
</comment>
<sequence>MQLKELISLLTTSSMDLFEVLYQAKNNQFIPKKNDFLIYFISRAKYNKTYPKILFKILPYSVYTIKFG</sequence>